<evidence type="ECO:0000313" key="3">
    <source>
        <dbReference type="Proteomes" id="UP000320643"/>
    </source>
</evidence>
<feature type="domain" description="AAA+ ATPase" evidence="1">
    <location>
        <begin position="28"/>
        <end position="282"/>
    </location>
</feature>
<dbReference type="InterPro" id="IPR003593">
    <property type="entry name" value="AAA+_ATPase"/>
</dbReference>
<proteinExistence type="predicted"/>
<reference evidence="2 3" key="1">
    <citation type="submission" date="2019-07" db="EMBL/GenBank/DDBJ databases">
        <title>Flavobacterium sp. nov., isolated from glacier ice.</title>
        <authorList>
            <person name="Liu Q."/>
            <person name="Xin Y.-H."/>
        </authorList>
    </citation>
    <scope>NUCLEOTIDE SEQUENCE [LARGE SCALE GENOMIC DNA]</scope>
    <source>
        <strain evidence="2 3">ZT4R6</strain>
    </source>
</reference>
<dbReference type="GO" id="GO:0005524">
    <property type="term" value="F:ATP binding"/>
    <property type="evidence" value="ECO:0007669"/>
    <property type="project" value="InterPro"/>
</dbReference>
<evidence type="ECO:0000313" key="2">
    <source>
        <dbReference type="EMBL" id="TRW21542.1"/>
    </source>
</evidence>
<dbReference type="RefSeq" id="WP_143375202.1">
    <property type="nucleotide sequence ID" value="NZ_VJVZ01000018.1"/>
</dbReference>
<accession>A0A552UTI0</accession>
<dbReference type="SMART" id="SM00382">
    <property type="entry name" value="AAA"/>
    <property type="match status" value="1"/>
</dbReference>
<sequence length="500" mass="56962">MPKSEQVLKKIEIQKLKNLIDLTIDFTEHPLTAILGPNGSGKSTILHALSCVNNPVNIPFPTINHRLSEFFTPTTHSVWTGSSFDITQDYRDGQNVTSNHLTRFRKQNERWSPRYVTRIERYVSFIGIRTCVPRIESETQRARIQFNTTPLNDNISTRVRLLAGEIMDRNYTSYNEHRAGAGKRYIGVSIAGIDYSSLSMGAGEQRIFYILSEAIKAPNYGLIIIDEIDLLLHQDALFRLIEKLNIIAVQKHLQIIFTTHAQSLLTLNNVAFRHLFQTPLKTLCFNKTKPDALQRLTGHQIRPLEVFVEDDLAYTLVKKICSEEGLSKYVSIKEFGAAINCFTSASGAILNNLDNQNNMLFVLDGDEYSTDDEKNDKIGRVLTGTTHVNNVQRQTAFNRITQFVLPNNTKPERFYHHLICNLGDQNLSVEQLEIVQVARQIGNPGDAHKYFDDIIIRMDFTRDVGLSKLVDLVSLTSEWPAIKSNIKLWLDSKREEVIEQ</sequence>
<dbReference type="OrthoDB" id="9792800at2"/>
<evidence type="ECO:0000259" key="1">
    <source>
        <dbReference type="SMART" id="SM00382"/>
    </source>
</evidence>
<dbReference type="AlphaFoldDB" id="A0A552UTI0"/>
<comment type="caution">
    <text evidence="2">The sequence shown here is derived from an EMBL/GenBank/DDBJ whole genome shotgun (WGS) entry which is preliminary data.</text>
</comment>
<dbReference type="SUPFAM" id="SSF52540">
    <property type="entry name" value="P-loop containing nucleoside triphosphate hydrolases"/>
    <property type="match status" value="1"/>
</dbReference>
<gene>
    <name evidence="2" type="ORF">FMM05_20000</name>
</gene>
<protein>
    <submittedName>
        <fullName evidence="2">AAA family ATPase</fullName>
    </submittedName>
</protein>
<dbReference type="InterPro" id="IPR027417">
    <property type="entry name" value="P-loop_NTPase"/>
</dbReference>
<dbReference type="Proteomes" id="UP000320643">
    <property type="component" value="Unassembled WGS sequence"/>
</dbReference>
<dbReference type="InterPro" id="IPR051396">
    <property type="entry name" value="Bact_Antivir_Def_Nuclease"/>
</dbReference>
<dbReference type="Pfam" id="PF13304">
    <property type="entry name" value="AAA_21"/>
    <property type="match status" value="1"/>
</dbReference>
<name>A0A552UTI0_9FLAO</name>
<dbReference type="Gene3D" id="3.40.50.300">
    <property type="entry name" value="P-loop containing nucleotide triphosphate hydrolases"/>
    <property type="match status" value="2"/>
</dbReference>
<dbReference type="GO" id="GO:0016887">
    <property type="term" value="F:ATP hydrolysis activity"/>
    <property type="evidence" value="ECO:0007669"/>
    <property type="project" value="InterPro"/>
</dbReference>
<dbReference type="EMBL" id="VJVZ01000018">
    <property type="protein sequence ID" value="TRW21542.1"/>
    <property type="molecule type" value="Genomic_DNA"/>
</dbReference>
<dbReference type="InterPro" id="IPR003959">
    <property type="entry name" value="ATPase_AAA_core"/>
</dbReference>
<organism evidence="2 3">
    <name type="scientific">Flavobacterium zepuense</name>
    <dbReference type="NCBI Taxonomy" id="2593302"/>
    <lineage>
        <taxon>Bacteria</taxon>
        <taxon>Pseudomonadati</taxon>
        <taxon>Bacteroidota</taxon>
        <taxon>Flavobacteriia</taxon>
        <taxon>Flavobacteriales</taxon>
        <taxon>Flavobacteriaceae</taxon>
        <taxon>Flavobacterium</taxon>
    </lineage>
</organism>
<dbReference type="PANTHER" id="PTHR43581">
    <property type="entry name" value="ATP/GTP PHOSPHATASE"/>
    <property type="match status" value="1"/>
</dbReference>
<keyword evidence="3" id="KW-1185">Reference proteome</keyword>
<dbReference type="PANTHER" id="PTHR43581:SF4">
    <property type="entry name" value="ATP_GTP PHOSPHATASE"/>
    <property type="match status" value="1"/>
</dbReference>